<accession>A0A451G445</accession>
<dbReference type="Proteomes" id="UP000285478">
    <property type="component" value="Chromosome"/>
</dbReference>
<gene>
    <name evidence="1" type="ORF">EPV75_00355</name>
</gene>
<evidence type="ECO:0000313" key="1">
    <source>
        <dbReference type="EMBL" id="QAB14229.1"/>
    </source>
</evidence>
<protein>
    <submittedName>
        <fullName evidence="1">Uncharacterized protein</fullName>
    </submittedName>
</protein>
<reference evidence="1 2" key="1">
    <citation type="journal article" date="2018" name="Environ. Microbiol.">
        <title>Genomes of ubiquitous marine and hypersaline Hydrogenovibrio, Thiomicrorhabdus and Thiomicrospira spp. encode a diversity of mechanisms to sustain chemolithoautotrophy in heterogeneous environments.</title>
        <authorList>
            <person name="Scott K.M."/>
            <person name="Williams J."/>
            <person name="Porter C.M.B."/>
            <person name="Russel S."/>
            <person name="Harmer T.L."/>
            <person name="Paul J.H."/>
            <person name="Antonen K.M."/>
            <person name="Bridges M.K."/>
            <person name="Camper G.J."/>
            <person name="Campla C.K."/>
            <person name="Casella L.G."/>
            <person name="Chase E."/>
            <person name="Conrad J.W."/>
            <person name="Cruz M.C."/>
            <person name="Dunlap D.S."/>
            <person name="Duran L."/>
            <person name="Fahsbender E.M."/>
            <person name="Goldsmith D.B."/>
            <person name="Keeley R.F."/>
            <person name="Kondoff M.R."/>
            <person name="Kussy B.I."/>
            <person name="Lane M.K."/>
            <person name="Lawler S."/>
            <person name="Leigh B.A."/>
            <person name="Lewis C."/>
            <person name="Lostal L.M."/>
            <person name="Marking D."/>
            <person name="Mancera P.A."/>
            <person name="McClenthan E.C."/>
            <person name="McIntyre E.A."/>
            <person name="Mine J.A."/>
            <person name="Modi S."/>
            <person name="Moore B.D."/>
            <person name="Morgan W.A."/>
            <person name="Nelson K.M."/>
            <person name="Nguyen K.N."/>
            <person name="Ogburn N."/>
            <person name="Parrino D.G."/>
            <person name="Pedapudi A.D."/>
            <person name="Pelham R.P."/>
            <person name="Preece A.M."/>
            <person name="Rampersad E.A."/>
            <person name="Richardson J.C."/>
            <person name="Rodgers C.M."/>
            <person name="Schaffer B.L."/>
            <person name="Sheridan N.E."/>
            <person name="Solone M.R."/>
            <person name="Staley Z.R."/>
            <person name="Tabuchi M."/>
            <person name="Waide R.J."/>
            <person name="Wanjugi P.W."/>
            <person name="Young S."/>
            <person name="Clum A."/>
            <person name="Daum C."/>
            <person name="Huntemann M."/>
            <person name="Ivanova N."/>
            <person name="Kyrpides N."/>
            <person name="Mikhailova N."/>
            <person name="Palaniappan K."/>
            <person name="Pillay M."/>
            <person name="Reddy T.B.K."/>
            <person name="Shapiro N."/>
            <person name="Stamatis D."/>
            <person name="Varghese N."/>
            <person name="Woyke T."/>
            <person name="Boden R."/>
            <person name="Freyermuth S.K."/>
            <person name="Kerfeld C.A."/>
        </authorList>
    </citation>
    <scope>NUCLEOTIDE SEQUENCE [LARGE SCALE GENOMIC DNA]</scope>
    <source>
        <strain evidence="1 2">JR-2</strain>
    </source>
</reference>
<organism evidence="1 2">
    <name type="scientific">Hydrogenovibrio thermophilus</name>
    <dbReference type="NCBI Taxonomy" id="265883"/>
    <lineage>
        <taxon>Bacteria</taxon>
        <taxon>Pseudomonadati</taxon>
        <taxon>Pseudomonadota</taxon>
        <taxon>Gammaproteobacteria</taxon>
        <taxon>Thiotrichales</taxon>
        <taxon>Piscirickettsiaceae</taxon>
        <taxon>Hydrogenovibrio</taxon>
    </lineage>
</organism>
<name>A0A451G445_9GAMM</name>
<dbReference type="AlphaFoldDB" id="A0A451G445"/>
<dbReference type="EMBL" id="CP035033">
    <property type="protein sequence ID" value="QAB14229.1"/>
    <property type="molecule type" value="Genomic_DNA"/>
</dbReference>
<dbReference type="KEGG" id="htr:EPV75_00355"/>
<evidence type="ECO:0000313" key="2">
    <source>
        <dbReference type="Proteomes" id="UP000285478"/>
    </source>
</evidence>
<dbReference type="RefSeq" id="WP_128384081.1">
    <property type="nucleotide sequence ID" value="NZ_CP035033.1"/>
</dbReference>
<sequence length="137" mass="16045">MKMEESIKQWAKFIKETKGYDVELIECFTDMDHIQKFRPGKWHIYSFWLNENDLALKIGVAGPNSSARFSSQHYNENSANSNLAKSLLNSGMCQNDAKLWIKNNTYRINVVFNNFSKPLAYALESHLHLLYEPYFEK</sequence>
<keyword evidence="2" id="KW-1185">Reference proteome</keyword>
<proteinExistence type="predicted"/>